<dbReference type="Proteomes" id="UP000214646">
    <property type="component" value="Unassembled WGS sequence"/>
</dbReference>
<evidence type="ECO:0008006" key="4">
    <source>
        <dbReference type="Google" id="ProtNLM"/>
    </source>
</evidence>
<comment type="caution">
    <text evidence="2">The sequence shown here is derived from an EMBL/GenBank/DDBJ whole genome shotgun (WGS) entry which is preliminary data.</text>
</comment>
<keyword evidence="3" id="KW-1185">Reference proteome</keyword>
<evidence type="ECO:0000313" key="2">
    <source>
        <dbReference type="EMBL" id="OWK44326.1"/>
    </source>
</evidence>
<protein>
    <recommendedName>
        <fullName evidence="4">Neutral/alkaline non-lysosomal ceramidase N-terminal domain-containing protein</fullName>
    </recommendedName>
</protein>
<keyword evidence="1" id="KW-0732">Signal</keyword>
<accession>A0A225E2M5</accession>
<feature type="chain" id="PRO_5012240121" description="Neutral/alkaline non-lysosomal ceramidase N-terminal domain-containing protein" evidence="1">
    <location>
        <begin position="28"/>
        <end position="461"/>
    </location>
</feature>
<dbReference type="InterPro" id="IPR006311">
    <property type="entry name" value="TAT_signal"/>
</dbReference>
<dbReference type="AlphaFoldDB" id="A0A225E2M5"/>
<evidence type="ECO:0000313" key="3">
    <source>
        <dbReference type="Proteomes" id="UP000214646"/>
    </source>
</evidence>
<sequence length="461" mass="49906">MLPIDRRAFLLKAGAGAALLTAGTGTAAPGSDLAIAPFRFDVTPPVGHSLCGGWIKPVEAVDDPLEAIGFVLLGSGKPVVVCAVDWTGLSNEAHVSWRTALAEAAGTTPDRVAVQCVHQHNAPFACLDAERSVAAQGDLPHIVDLDFYRKCLDRGRKAVADGLKTARRVTHVAGGKARVDRVASNRRVNRDAAGKVLAMRGSATKDPKIRDLPEGLIDPWLRTVAFYDKDVKLAACHYYATHPMSYYGDGRVSSDFVGLARKQRQKDEPNCLHVYFTGCAGNVTAGKYNDGSKENRPVLTRRIYDAIVAADATLKPEPVGESVWRTGEILPPARAGVTAEALEEQVGNKKNQVVGRNRPAYQLAWVRRTERAKPPIVLSALHVNDVTMLHLPAECFVEYQLRAQVAAPKRFVAAAGYGDGGPWYIPTREEYPFGGYEVSVAFCDPGVDQIITTEMQTLLKS</sequence>
<dbReference type="PROSITE" id="PS51318">
    <property type="entry name" value="TAT"/>
    <property type="match status" value="1"/>
</dbReference>
<reference evidence="3" key="1">
    <citation type="submission" date="2017-06" db="EMBL/GenBank/DDBJ databases">
        <title>Genome analysis of Fimbriiglobus ruber SP5, the first member of the order Planctomycetales with confirmed chitinolytic capability.</title>
        <authorList>
            <person name="Ravin N.V."/>
            <person name="Rakitin A.L."/>
            <person name="Ivanova A.A."/>
            <person name="Beletsky A.V."/>
            <person name="Kulichevskaya I.S."/>
            <person name="Mardanov A.V."/>
            <person name="Dedysh S.N."/>
        </authorList>
    </citation>
    <scope>NUCLEOTIDE SEQUENCE [LARGE SCALE GENOMIC DNA]</scope>
    <source>
        <strain evidence="3">SP5</strain>
    </source>
</reference>
<organism evidence="2 3">
    <name type="scientific">Fimbriiglobus ruber</name>
    <dbReference type="NCBI Taxonomy" id="1908690"/>
    <lineage>
        <taxon>Bacteria</taxon>
        <taxon>Pseudomonadati</taxon>
        <taxon>Planctomycetota</taxon>
        <taxon>Planctomycetia</taxon>
        <taxon>Gemmatales</taxon>
        <taxon>Gemmataceae</taxon>
        <taxon>Fimbriiglobus</taxon>
    </lineage>
</organism>
<evidence type="ECO:0000256" key="1">
    <source>
        <dbReference type="SAM" id="SignalP"/>
    </source>
</evidence>
<dbReference type="EMBL" id="NIDE01000003">
    <property type="protein sequence ID" value="OWK44326.1"/>
    <property type="molecule type" value="Genomic_DNA"/>
</dbReference>
<gene>
    <name evidence="2" type="ORF">FRUB_02258</name>
</gene>
<feature type="signal peptide" evidence="1">
    <location>
        <begin position="1"/>
        <end position="27"/>
    </location>
</feature>
<proteinExistence type="predicted"/>
<name>A0A225E2M5_9BACT</name>
<dbReference type="RefSeq" id="WP_238602534.1">
    <property type="nucleotide sequence ID" value="NZ_NIDE01000003.1"/>
</dbReference>